<dbReference type="EMBL" id="JBHTNH010000026">
    <property type="protein sequence ID" value="MFD1362433.1"/>
    <property type="molecule type" value="Genomic_DNA"/>
</dbReference>
<keyword evidence="3" id="KW-0786">Thiamine pyrophosphate</keyword>
<comment type="caution">
    <text evidence="5">The sequence shown here is derived from an EMBL/GenBank/DDBJ whole genome shotgun (WGS) entry which is preliminary data.</text>
</comment>
<dbReference type="Pfam" id="PF00456">
    <property type="entry name" value="Transketolase_N"/>
    <property type="match status" value="1"/>
</dbReference>
<evidence type="ECO:0000256" key="1">
    <source>
        <dbReference type="ARBA" id="ARBA00001964"/>
    </source>
</evidence>
<evidence type="ECO:0000256" key="2">
    <source>
        <dbReference type="ARBA" id="ARBA00007131"/>
    </source>
</evidence>
<keyword evidence="6" id="KW-1185">Reference proteome</keyword>
<sequence>MSAIDVLVNVYFNEMTITPENPLDENRDRFVLSKGHSAVGLYTVLALRGYFPINELDTFDAIDSRLQAHPDMT</sequence>
<dbReference type="SUPFAM" id="SSF52518">
    <property type="entry name" value="Thiamin diphosphate-binding fold (THDP-binding)"/>
    <property type="match status" value="1"/>
</dbReference>
<evidence type="ECO:0000313" key="6">
    <source>
        <dbReference type="Proteomes" id="UP001597178"/>
    </source>
</evidence>
<feature type="domain" description="Transketolase N-terminal" evidence="4">
    <location>
        <begin position="1"/>
        <end position="72"/>
    </location>
</feature>
<name>A0ABW3ZW20_9BACI</name>
<protein>
    <recommendedName>
        <fullName evidence="4">Transketolase N-terminal domain-containing protein</fullName>
    </recommendedName>
</protein>
<dbReference type="RefSeq" id="WP_382400979.1">
    <property type="nucleotide sequence ID" value="NZ_JBHTNH010000026.1"/>
</dbReference>
<gene>
    <name evidence="5" type="ORF">ACFQ4A_12270</name>
</gene>
<reference evidence="6" key="1">
    <citation type="journal article" date="2019" name="Int. J. Syst. Evol. Microbiol.">
        <title>The Global Catalogue of Microorganisms (GCM) 10K type strain sequencing project: providing services to taxonomists for standard genome sequencing and annotation.</title>
        <authorList>
            <consortium name="The Broad Institute Genomics Platform"/>
            <consortium name="The Broad Institute Genome Sequencing Center for Infectious Disease"/>
            <person name="Wu L."/>
            <person name="Ma J."/>
        </authorList>
    </citation>
    <scope>NUCLEOTIDE SEQUENCE [LARGE SCALE GENOMIC DNA]</scope>
    <source>
        <strain evidence="6">CCUG 54822</strain>
    </source>
</reference>
<proteinExistence type="inferred from homology"/>
<dbReference type="PANTHER" id="PTHR47514">
    <property type="entry name" value="TRANSKETOLASE N-TERMINAL SECTION-RELATED"/>
    <property type="match status" value="1"/>
</dbReference>
<accession>A0ABW3ZW20</accession>
<comment type="similarity">
    <text evidence="2">Belongs to the transketolase family.</text>
</comment>
<organism evidence="5 6">
    <name type="scientific">Lentibacillus salinarum</name>
    <dbReference type="NCBI Taxonomy" id="446820"/>
    <lineage>
        <taxon>Bacteria</taxon>
        <taxon>Bacillati</taxon>
        <taxon>Bacillota</taxon>
        <taxon>Bacilli</taxon>
        <taxon>Bacillales</taxon>
        <taxon>Bacillaceae</taxon>
        <taxon>Lentibacillus</taxon>
    </lineage>
</organism>
<evidence type="ECO:0000313" key="5">
    <source>
        <dbReference type="EMBL" id="MFD1362433.1"/>
    </source>
</evidence>
<dbReference type="InterPro" id="IPR029061">
    <property type="entry name" value="THDP-binding"/>
</dbReference>
<dbReference type="Gene3D" id="3.40.50.970">
    <property type="match status" value="1"/>
</dbReference>
<comment type="cofactor">
    <cofactor evidence="1">
        <name>thiamine diphosphate</name>
        <dbReference type="ChEBI" id="CHEBI:58937"/>
    </cofactor>
</comment>
<dbReference type="InterPro" id="IPR005474">
    <property type="entry name" value="Transketolase_N"/>
</dbReference>
<dbReference type="Proteomes" id="UP001597178">
    <property type="component" value="Unassembled WGS sequence"/>
</dbReference>
<evidence type="ECO:0000259" key="4">
    <source>
        <dbReference type="Pfam" id="PF00456"/>
    </source>
</evidence>
<dbReference type="PANTHER" id="PTHR47514:SF1">
    <property type="entry name" value="TRANSKETOLASE N-TERMINAL SECTION-RELATED"/>
    <property type="match status" value="1"/>
</dbReference>
<evidence type="ECO:0000256" key="3">
    <source>
        <dbReference type="ARBA" id="ARBA00023052"/>
    </source>
</evidence>